<accession>A0ABP8ZRF9</accession>
<feature type="compositionally biased region" description="Low complexity" evidence="1">
    <location>
        <begin position="10"/>
        <end position="25"/>
    </location>
</feature>
<name>A0ABP8ZRF9_9ACTN</name>
<protein>
    <submittedName>
        <fullName evidence="2">Uncharacterized protein</fullName>
    </submittedName>
</protein>
<dbReference type="EMBL" id="BAABJV010000001">
    <property type="protein sequence ID" value="GAA4763534.1"/>
    <property type="molecule type" value="Genomic_DNA"/>
</dbReference>
<organism evidence="2 3">
    <name type="scientific">Streptomyces sanyensis</name>
    <dbReference type="NCBI Taxonomy" id="568869"/>
    <lineage>
        <taxon>Bacteria</taxon>
        <taxon>Bacillati</taxon>
        <taxon>Actinomycetota</taxon>
        <taxon>Actinomycetes</taxon>
        <taxon>Kitasatosporales</taxon>
        <taxon>Streptomycetaceae</taxon>
        <taxon>Streptomyces</taxon>
    </lineage>
</organism>
<evidence type="ECO:0000313" key="3">
    <source>
        <dbReference type="Proteomes" id="UP001501147"/>
    </source>
</evidence>
<feature type="region of interest" description="Disordered" evidence="1">
    <location>
        <begin position="50"/>
        <end position="69"/>
    </location>
</feature>
<gene>
    <name evidence="2" type="ORF">GCM10023329_06490</name>
</gene>
<feature type="region of interest" description="Disordered" evidence="1">
    <location>
        <begin position="1"/>
        <end position="29"/>
    </location>
</feature>
<reference evidence="3" key="1">
    <citation type="journal article" date="2019" name="Int. J. Syst. Evol. Microbiol.">
        <title>The Global Catalogue of Microorganisms (GCM) 10K type strain sequencing project: providing services to taxonomists for standard genome sequencing and annotation.</title>
        <authorList>
            <consortium name="The Broad Institute Genomics Platform"/>
            <consortium name="The Broad Institute Genome Sequencing Center for Infectious Disease"/>
            <person name="Wu L."/>
            <person name="Ma J."/>
        </authorList>
    </citation>
    <scope>NUCLEOTIDE SEQUENCE [LARGE SCALE GENOMIC DNA]</scope>
    <source>
        <strain evidence="3">JCM 18324</strain>
    </source>
</reference>
<evidence type="ECO:0000256" key="1">
    <source>
        <dbReference type="SAM" id="MobiDB-lite"/>
    </source>
</evidence>
<dbReference type="RefSeq" id="WP_345609131.1">
    <property type="nucleotide sequence ID" value="NZ_BAABJV010000001.1"/>
</dbReference>
<sequence>MTGTAHRGGPDPAEARPGARAPRTGETGAVEAALDEGLLPADLLALLLSPRPGAGAGAVGAEPGAPERP</sequence>
<proteinExistence type="predicted"/>
<comment type="caution">
    <text evidence="2">The sequence shown here is derived from an EMBL/GenBank/DDBJ whole genome shotgun (WGS) entry which is preliminary data.</text>
</comment>
<evidence type="ECO:0000313" key="2">
    <source>
        <dbReference type="EMBL" id="GAA4763534.1"/>
    </source>
</evidence>
<dbReference type="Proteomes" id="UP001501147">
    <property type="component" value="Unassembled WGS sequence"/>
</dbReference>
<keyword evidence="3" id="KW-1185">Reference proteome</keyword>